<evidence type="ECO:0000313" key="2">
    <source>
        <dbReference type="Proteomes" id="UP000515150"/>
    </source>
</evidence>
<reference evidence="3 4" key="1">
    <citation type="submission" date="2025-04" db="UniProtKB">
        <authorList>
            <consortium name="RefSeq"/>
        </authorList>
    </citation>
    <scope>IDENTIFICATION</scope>
</reference>
<keyword evidence="2" id="KW-1185">Reference proteome</keyword>
<accession>A0A9W2XFA2</accession>
<sequence>MRARLCVVNLAVRILKEEHWWVHYPGVRALFARLQALQADLKRARRTASARDSPVAFATALPVAAPSAEIPVAAPSAEIPVATPSAEIPVTAMSAEIPVPALPAQIHVTVAAPLAQTPASALTTEKREPTPHRRLPRTRRRSPRSDAHSCRGSGSGSGTKAPFPPAKGSSYYPEDTPTFIPGMSDSLFARICRQCSPPVVFLLAHFLDSASTTTDPESRQYRRLGSQGSRAV</sequence>
<organism evidence="2 3">
    <name type="scientific">Betta splendens</name>
    <name type="common">Siamese fighting fish</name>
    <dbReference type="NCBI Taxonomy" id="158456"/>
    <lineage>
        <taxon>Eukaryota</taxon>
        <taxon>Metazoa</taxon>
        <taxon>Chordata</taxon>
        <taxon>Craniata</taxon>
        <taxon>Vertebrata</taxon>
        <taxon>Euteleostomi</taxon>
        <taxon>Actinopterygii</taxon>
        <taxon>Neopterygii</taxon>
        <taxon>Teleostei</taxon>
        <taxon>Neoteleostei</taxon>
        <taxon>Acanthomorphata</taxon>
        <taxon>Anabantaria</taxon>
        <taxon>Anabantiformes</taxon>
        <taxon>Anabantoidei</taxon>
        <taxon>Osphronemidae</taxon>
        <taxon>Betta</taxon>
    </lineage>
</organism>
<protein>
    <submittedName>
        <fullName evidence="3 4">Translation initiation factor IF-2-like</fullName>
    </submittedName>
</protein>
<dbReference type="RefSeq" id="XP_055360334.1">
    <property type="nucleotide sequence ID" value="XM_055504359.1"/>
</dbReference>
<dbReference type="Proteomes" id="UP000515150">
    <property type="component" value="Chromosome 19"/>
</dbReference>
<evidence type="ECO:0000256" key="1">
    <source>
        <dbReference type="SAM" id="MobiDB-lite"/>
    </source>
</evidence>
<evidence type="ECO:0000313" key="4">
    <source>
        <dbReference type="RefSeq" id="XP_055360334.1"/>
    </source>
</evidence>
<feature type="region of interest" description="Disordered" evidence="1">
    <location>
        <begin position="118"/>
        <end position="170"/>
    </location>
</feature>
<proteinExistence type="predicted"/>
<dbReference type="GeneID" id="129603382"/>
<evidence type="ECO:0000313" key="3">
    <source>
        <dbReference type="RefSeq" id="XP_055360333.1"/>
    </source>
</evidence>
<name>A0A9W2XFA2_BETSP</name>
<dbReference type="RefSeq" id="XP_055360333.1">
    <property type="nucleotide sequence ID" value="XM_055504358.1"/>
</dbReference>
<feature type="region of interest" description="Disordered" evidence="1">
    <location>
        <begin position="212"/>
        <end position="232"/>
    </location>
</feature>
<gene>
    <name evidence="3 4" type="primary">LOC129603382</name>
</gene>
<dbReference type="AlphaFoldDB" id="A0A9W2XFA2"/>
<feature type="compositionally biased region" description="Basic residues" evidence="1">
    <location>
        <begin position="132"/>
        <end position="142"/>
    </location>
</feature>
<dbReference type="KEGG" id="bspl:129603382"/>